<dbReference type="Pfam" id="PF00583">
    <property type="entry name" value="Acetyltransf_1"/>
    <property type="match status" value="1"/>
</dbReference>
<comment type="caution">
    <text evidence="4">The sequence shown here is derived from an EMBL/GenBank/DDBJ whole genome shotgun (WGS) entry which is preliminary data.</text>
</comment>
<sequence length="198" mass="22172">MGHAPVMTWTVRRAGPGDVGELARINCESWQHSARGVVPDVLLDRMLPESYLNGWRRWVRLPDPDGVFVAEDEAGRLGSYCTVAEARDDDDIHADLRTGELIGVHADPLHMGTGAGRAVHDAALDHLAEQGFRYAVLWVLKDDWTTRSFYAHHGWRHDGATKDHAAGDQRVPVVRYGRFLNARKRNRPPSGFRFPAFG</sequence>
<dbReference type="PROSITE" id="PS51186">
    <property type="entry name" value="GNAT"/>
    <property type="match status" value="1"/>
</dbReference>
<keyword evidence="2" id="KW-0012">Acyltransferase</keyword>
<dbReference type="Gene3D" id="3.40.630.30">
    <property type="match status" value="1"/>
</dbReference>
<protein>
    <submittedName>
        <fullName evidence="4">Acetyltransferase (GNAT) family protein</fullName>
    </submittedName>
</protein>
<reference evidence="4 5" key="1">
    <citation type="submission" date="2018-08" db="EMBL/GenBank/DDBJ databases">
        <title>Genomic Encyclopedia of Archaeal and Bacterial Type Strains, Phase II (KMG-II): from individual species to whole genera.</title>
        <authorList>
            <person name="Goeker M."/>
        </authorList>
    </citation>
    <scope>NUCLEOTIDE SEQUENCE [LARGE SCALE GENOMIC DNA]</scope>
    <source>
        <strain evidence="4 5">DSM 45791</strain>
    </source>
</reference>
<evidence type="ECO:0000256" key="1">
    <source>
        <dbReference type="ARBA" id="ARBA00022679"/>
    </source>
</evidence>
<evidence type="ECO:0000313" key="4">
    <source>
        <dbReference type="EMBL" id="REH51795.1"/>
    </source>
</evidence>
<name>A0A3E0I0R6_9PSEU</name>
<dbReference type="PANTHER" id="PTHR43877">
    <property type="entry name" value="AMINOALKYLPHOSPHONATE N-ACETYLTRANSFERASE-RELATED-RELATED"/>
    <property type="match status" value="1"/>
</dbReference>
<evidence type="ECO:0000256" key="2">
    <source>
        <dbReference type="ARBA" id="ARBA00023315"/>
    </source>
</evidence>
<dbReference type="SUPFAM" id="SSF55729">
    <property type="entry name" value="Acyl-CoA N-acyltransferases (Nat)"/>
    <property type="match status" value="1"/>
</dbReference>
<evidence type="ECO:0000313" key="5">
    <source>
        <dbReference type="Proteomes" id="UP000256269"/>
    </source>
</evidence>
<keyword evidence="5" id="KW-1185">Reference proteome</keyword>
<dbReference type="GO" id="GO:0016747">
    <property type="term" value="F:acyltransferase activity, transferring groups other than amino-acyl groups"/>
    <property type="evidence" value="ECO:0007669"/>
    <property type="project" value="InterPro"/>
</dbReference>
<dbReference type="AlphaFoldDB" id="A0A3E0I0R6"/>
<evidence type="ECO:0000259" key="3">
    <source>
        <dbReference type="PROSITE" id="PS51186"/>
    </source>
</evidence>
<dbReference type="InterPro" id="IPR050832">
    <property type="entry name" value="Bact_Acetyltransf"/>
</dbReference>
<dbReference type="Proteomes" id="UP000256269">
    <property type="component" value="Unassembled WGS sequence"/>
</dbReference>
<accession>A0A3E0I0R6</accession>
<organism evidence="4 5">
    <name type="scientific">Kutzneria buriramensis</name>
    <dbReference type="NCBI Taxonomy" id="1045776"/>
    <lineage>
        <taxon>Bacteria</taxon>
        <taxon>Bacillati</taxon>
        <taxon>Actinomycetota</taxon>
        <taxon>Actinomycetes</taxon>
        <taxon>Pseudonocardiales</taxon>
        <taxon>Pseudonocardiaceae</taxon>
        <taxon>Kutzneria</taxon>
    </lineage>
</organism>
<dbReference type="InterPro" id="IPR000182">
    <property type="entry name" value="GNAT_dom"/>
</dbReference>
<keyword evidence="1 4" id="KW-0808">Transferase</keyword>
<gene>
    <name evidence="4" type="ORF">BCF44_103244</name>
</gene>
<proteinExistence type="predicted"/>
<feature type="domain" description="N-acetyltransferase" evidence="3">
    <location>
        <begin position="9"/>
        <end position="181"/>
    </location>
</feature>
<dbReference type="EMBL" id="QUNO01000003">
    <property type="protein sequence ID" value="REH51795.1"/>
    <property type="molecule type" value="Genomic_DNA"/>
</dbReference>
<dbReference type="InterPro" id="IPR016181">
    <property type="entry name" value="Acyl_CoA_acyltransferase"/>
</dbReference>